<protein>
    <submittedName>
        <fullName evidence="2">Uncharacterized protein</fullName>
    </submittedName>
</protein>
<feature type="signal peptide" evidence="1">
    <location>
        <begin position="1"/>
        <end position="16"/>
    </location>
</feature>
<dbReference type="EMBL" id="CAJFDH010000001">
    <property type="protein sequence ID" value="CAD5205476.1"/>
    <property type="molecule type" value="Genomic_DNA"/>
</dbReference>
<evidence type="ECO:0000313" key="2">
    <source>
        <dbReference type="EMBL" id="CAD5205476.1"/>
    </source>
</evidence>
<reference evidence="2" key="1">
    <citation type="submission" date="2020-09" db="EMBL/GenBank/DDBJ databases">
        <authorList>
            <person name="Kikuchi T."/>
        </authorList>
    </citation>
    <scope>NUCLEOTIDE SEQUENCE</scope>
    <source>
        <strain evidence="2">SH1</strain>
    </source>
</reference>
<dbReference type="EMBL" id="CAJFCW020000001">
    <property type="protein sequence ID" value="CAG9077594.1"/>
    <property type="molecule type" value="Genomic_DNA"/>
</dbReference>
<name>A0A811JQD2_9BILA</name>
<proteinExistence type="predicted"/>
<organism evidence="2 3">
    <name type="scientific">Bursaphelenchus okinawaensis</name>
    <dbReference type="NCBI Taxonomy" id="465554"/>
    <lineage>
        <taxon>Eukaryota</taxon>
        <taxon>Metazoa</taxon>
        <taxon>Ecdysozoa</taxon>
        <taxon>Nematoda</taxon>
        <taxon>Chromadorea</taxon>
        <taxon>Rhabditida</taxon>
        <taxon>Tylenchina</taxon>
        <taxon>Tylenchomorpha</taxon>
        <taxon>Aphelenchoidea</taxon>
        <taxon>Aphelenchoididae</taxon>
        <taxon>Bursaphelenchus</taxon>
    </lineage>
</organism>
<keyword evidence="3" id="KW-1185">Reference proteome</keyword>
<evidence type="ECO:0000313" key="3">
    <source>
        <dbReference type="Proteomes" id="UP000614601"/>
    </source>
</evidence>
<comment type="caution">
    <text evidence="2">The sequence shown here is derived from an EMBL/GenBank/DDBJ whole genome shotgun (WGS) entry which is preliminary data.</text>
</comment>
<dbReference type="AlphaFoldDB" id="A0A811JQD2"/>
<sequence>MAWIWWYLILLTSALAQNDSYTTETIQPGDIEHYLELFLTEKPTKPNVTEQILFAYLTTFNEPLGKGITVDYHYTQKQKFKISLLGDAYQVHSFVVLDQSYVNFFTFSPYEQERRMIFSPPNYLPKFAFTYRNLIFYSHDNYIVSQEYDKNGVNVKRHNTTDVQSQHLNYFNPDQPYIGQDIINNCFNLNLTTKCNIDRDDGSLVVFKEEEESYMYKIFDYVVPWDCANGPCVMRDVRKQIDYEIPLNLTTYTGTPPPQSKRIGIIPILTTESIMILKRVGWKYNSAQDVMATWTFFFIFGLFLIF</sequence>
<evidence type="ECO:0000256" key="1">
    <source>
        <dbReference type="SAM" id="SignalP"/>
    </source>
</evidence>
<keyword evidence="1" id="KW-0732">Signal</keyword>
<dbReference type="Proteomes" id="UP000783686">
    <property type="component" value="Unassembled WGS sequence"/>
</dbReference>
<dbReference type="Proteomes" id="UP000614601">
    <property type="component" value="Unassembled WGS sequence"/>
</dbReference>
<accession>A0A811JQD2</accession>
<feature type="chain" id="PRO_5035594325" evidence="1">
    <location>
        <begin position="17"/>
        <end position="306"/>
    </location>
</feature>
<gene>
    <name evidence="2" type="ORF">BOKJ2_LOCUS160</name>
</gene>